<dbReference type="PANTHER" id="PTHR15555">
    <property type="entry name" value="ZINC FINGER HIT DOMAIN CONTAINING PROTEIN 2 PROTEIN FON -RELATED"/>
    <property type="match status" value="1"/>
</dbReference>
<dbReference type="InterPro" id="IPR039646">
    <property type="entry name" value="ZNHIT2"/>
</dbReference>
<evidence type="ECO:0000256" key="1">
    <source>
        <dbReference type="SAM" id="MobiDB-lite"/>
    </source>
</evidence>
<sequence length="341" mass="35739">MDTSDTGSDNSDGDDPDGDGKAILSDETLERLASKMQAGCSSISAEDLPPHELKALERAAASGRLDRLLDPWHPWWLTEDARQLQLSARGTRLVSEEPSARSGGGGTALLSAVPAAPAEPLPSLKDLTRGAQPSPSLKWHLVDITYAYCCTLRHFDGDCGADPAGAAAFALSLSAVLRGEDCGSDSVLSSGDGLPSAVEAASRLFGIGGRAPAAFGCSDAAALLGAGRPAVVCALWDLRCTITAALEVTQGAGHVPTGGSTGESGKRVEAKKPDGPCDRKHRRKLIAAQRKLLFFTAWANEQRNDVFSLLEERCSDTWNSLATTFSVSNTAVEKEGILLQP</sequence>
<feature type="region of interest" description="Disordered" evidence="1">
    <location>
        <begin position="1"/>
        <end position="24"/>
    </location>
</feature>
<organism evidence="2">
    <name type="scientific">Tetraselmis sp. GSL018</name>
    <dbReference type="NCBI Taxonomy" id="582737"/>
    <lineage>
        <taxon>Eukaryota</taxon>
        <taxon>Viridiplantae</taxon>
        <taxon>Chlorophyta</taxon>
        <taxon>core chlorophytes</taxon>
        <taxon>Chlorodendrophyceae</taxon>
        <taxon>Chlorodendrales</taxon>
        <taxon>Chlorodendraceae</taxon>
        <taxon>Tetraselmis</taxon>
    </lineage>
</organism>
<feature type="region of interest" description="Disordered" evidence="1">
    <location>
        <begin position="252"/>
        <end position="279"/>
    </location>
</feature>
<protein>
    <submittedName>
        <fullName evidence="2">Zinc finger hit domain-containing protein 2-like</fullName>
    </submittedName>
</protein>
<reference evidence="2" key="1">
    <citation type="submission" date="2014-05" db="EMBL/GenBank/DDBJ databases">
        <title>The transcriptome of the halophilic microalga Tetraselmis sp. GSL018 isolated from the Great Salt Lake, Utah.</title>
        <authorList>
            <person name="Jinkerson R.E."/>
            <person name="D'Adamo S."/>
            <person name="Posewitz M.C."/>
        </authorList>
    </citation>
    <scope>NUCLEOTIDE SEQUENCE</scope>
    <source>
        <strain evidence="2">GSL018</strain>
    </source>
</reference>
<gene>
    <name evidence="2" type="ORF">TSPGSL018_72</name>
</gene>
<dbReference type="EMBL" id="GBEZ01000032">
    <property type="protein sequence ID" value="JAC84818.1"/>
    <property type="molecule type" value="Transcribed_RNA"/>
</dbReference>
<accession>A0A061SKH8</accession>
<dbReference type="PANTHER" id="PTHR15555:SF0">
    <property type="entry name" value="ZINC FINGER HIT DOMAIN-CONTAINING PROTEIN 2"/>
    <property type="match status" value="1"/>
</dbReference>
<feature type="compositionally biased region" description="Basic and acidic residues" evidence="1">
    <location>
        <begin position="264"/>
        <end position="278"/>
    </location>
</feature>
<proteinExistence type="predicted"/>
<name>A0A061SKH8_9CHLO</name>
<dbReference type="AlphaFoldDB" id="A0A061SKH8"/>
<evidence type="ECO:0000313" key="2">
    <source>
        <dbReference type="EMBL" id="JAC84818.1"/>
    </source>
</evidence>
<feature type="compositionally biased region" description="Low complexity" evidence="1">
    <location>
        <begin position="1"/>
        <end position="10"/>
    </location>
</feature>